<organism evidence="2 4">
    <name type="scientific">Punica granatum</name>
    <name type="common">Pomegranate</name>
    <dbReference type="NCBI Taxonomy" id="22663"/>
    <lineage>
        <taxon>Eukaryota</taxon>
        <taxon>Viridiplantae</taxon>
        <taxon>Streptophyta</taxon>
        <taxon>Embryophyta</taxon>
        <taxon>Tracheophyta</taxon>
        <taxon>Spermatophyta</taxon>
        <taxon>Magnoliopsida</taxon>
        <taxon>eudicotyledons</taxon>
        <taxon>Gunneridae</taxon>
        <taxon>Pentapetalae</taxon>
        <taxon>rosids</taxon>
        <taxon>malvids</taxon>
        <taxon>Myrtales</taxon>
        <taxon>Lythraceae</taxon>
        <taxon>Punica</taxon>
    </lineage>
</organism>
<reference evidence="4" key="1">
    <citation type="journal article" date="2017" name="Plant J.">
        <title>The pomegranate (Punica granatum L.) genome and the genomics of punicalagin biosynthesis.</title>
        <authorList>
            <person name="Qin G."/>
            <person name="Xu C."/>
            <person name="Ming R."/>
            <person name="Tang H."/>
            <person name="Guyot R."/>
            <person name="Kramer E.M."/>
            <person name="Hu Y."/>
            <person name="Yi X."/>
            <person name="Qi Y."/>
            <person name="Xu X."/>
            <person name="Gao Z."/>
            <person name="Pan H."/>
            <person name="Jian J."/>
            <person name="Tian Y."/>
            <person name="Yue Z."/>
            <person name="Xu Y."/>
        </authorList>
    </citation>
    <scope>NUCLEOTIDE SEQUENCE [LARGE SCALE GENOMIC DNA]</scope>
    <source>
        <strain evidence="4">cv. Dabenzi</strain>
    </source>
</reference>
<dbReference type="Proteomes" id="UP000197138">
    <property type="component" value="Unassembled WGS sequence"/>
</dbReference>
<dbReference type="EMBL" id="PGOL01001693">
    <property type="protein sequence ID" value="PKI55490.1"/>
    <property type="molecule type" value="Genomic_DNA"/>
</dbReference>
<reference evidence="3 5" key="3">
    <citation type="submission" date="2017-11" db="EMBL/GenBank/DDBJ databases">
        <title>De-novo sequencing of pomegranate (Punica granatum L.) genome.</title>
        <authorList>
            <person name="Akparov Z."/>
            <person name="Amiraslanov A."/>
            <person name="Hajiyeva S."/>
            <person name="Abbasov M."/>
            <person name="Kaur K."/>
            <person name="Hamwieh A."/>
            <person name="Solovyev V."/>
            <person name="Salamov A."/>
            <person name="Braich B."/>
            <person name="Kosarev P."/>
            <person name="Mahmoud A."/>
            <person name="Hajiyev E."/>
            <person name="Babayeva S."/>
            <person name="Izzatullayeva V."/>
            <person name="Mammadov A."/>
            <person name="Mammadov A."/>
            <person name="Sharifova S."/>
            <person name="Ojaghi J."/>
            <person name="Eynullazada K."/>
            <person name="Bayramov B."/>
            <person name="Abdulazimova A."/>
            <person name="Shahmuradov I."/>
        </authorList>
    </citation>
    <scope>NUCLEOTIDE SEQUENCE [LARGE SCALE GENOMIC DNA]</scope>
    <source>
        <strain evidence="3">AG2017</strain>
        <strain evidence="5">cv. AG2017</strain>
        <tissue evidence="3">Leaf</tissue>
    </source>
</reference>
<accession>A0A218WJX0</accession>
<sequence length="76" mass="8492">MDVIIVSLAIEKGACGFLVNLILDDELKMIWKHVYRSRLRKKGVVNNGVAEVDQQERSESLYQSSSDDAATHKSKG</sequence>
<gene>
    <name evidence="2" type="ORF">CDL15_Pgr018217</name>
    <name evidence="3" type="ORF">CRG98_024102</name>
</gene>
<dbReference type="Proteomes" id="UP000233551">
    <property type="component" value="Unassembled WGS sequence"/>
</dbReference>
<name>A0A218WJX0_PUNGR</name>
<reference evidence="2" key="2">
    <citation type="submission" date="2017-06" db="EMBL/GenBank/DDBJ databases">
        <title>The pomegranate genome and the genomics of punicalagin biosynthesis.</title>
        <authorList>
            <person name="Xu C."/>
        </authorList>
    </citation>
    <scope>NUCLEOTIDE SEQUENCE [LARGE SCALE GENOMIC DNA]</scope>
    <source>
        <tissue evidence="2">Fresh leaf</tissue>
    </source>
</reference>
<keyword evidence="5" id="KW-1185">Reference proteome</keyword>
<evidence type="ECO:0000313" key="3">
    <source>
        <dbReference type="EMBL" id="PKI55490.1"/>
    </source>
</evidence>
<comment type="caution">
    <text evidence="2">The sequence shown here is derived from an EMBL/GenBank/DDBJ whole genome shotgun (WGS) entry which is preliminary data.</text>
</comment>
<evidence type="ECO:0000313" key="5">
    <source>
        <dbReference type="Proteomes" id="UP000233551"/>
    </source>
</evidence>
<proteinExistence type="predicted"/>
<feature type="region of interest" description="Disordered" evidence="1">
    <location>
        <begin position="54"/>
        <end position="76"/>
    </location>
</feature>
<evidence type="ECO:0000313" key="4">
    <source>
        <dbReference type="Proteomes" id="UP000197138"/>
    </source>
</evidence>
<dbReference type="EMBL" id="MTKT01004293">
    <property type="protein sequence ID" value="OWM72332.1"/>
    <property type="molecule type" value="Genomic_DNA"/>
</dbReference>
<evidence type="ECO:0000313" key="2">
    <source>
        <dbReference type="EMBL" id="OWM72332.1"/>
    </source>
</evidence>
<protein>
    <submittedName>
        <fullName evidence="2">Uncharacterized protein</fullName>
    </submittedName>
</protein>
<evidence type="ECO:0000256" key="1">
    <source>
        <dbReference type="SAM" id="MobiDB-lite"/>
    </source>
</evidence>
<dbReference type="AlphaFoldDB" id="A0A218WJX0"/>